<protein>
    <submittedName>
        <fullName evidence="1">Uncharacterized protein</fullName>
    </submittedName>
</protein>
<comment type="caution">
    <text evidence="1">The sequence shown here is derived from an EMBL/GenBank/DDBJ whole genome shotgun (WGS) entry which is preliminary data.</text>
</comment>
<gene>
    <name evidence="1" type="ORF">PCOR1329_LOCUS71800</name>
</gene>
<feature type="non-terminal residue" evidence="1">
    <location>
        <position position="176"/>
    </location>
</feature>
<dbReference type="EMBL" id="CAUYUJ010019555">
    <property type="protein sequence ID" value="CAK0892061.1"/>
    <property type="molecule type" value="Genomic_DNA"/>
</dbReference>
<dbReference type="Proteomes" id="UP001189429">
    <property type="component" value="Unassembled WGS sequence"/>
</dbReference>
<organism evidence="1 2">
    <name type="scientific">Prorocentrum cordatum</name>
    <dbReference type="NCBI Taxonomy" id="2364126"/>
    <lineage>
        <taxon>Eukaryota</taxon>
        <taxon>Sar</taxon>
        <taxon>Alveolata</taxon>
        <taxon>Dinophyceae</taxon>
        <taxon>Prorocentrales</taxon>
        <taxon>Prorocentraceae</taxon>
        <taxon>Prorocentrum</taxon>
    </lineage>
</organism>
<reference evidence="1" key="1">
    <citation type="submission" date="2023-10" db="EMBL/GenBank/DDBJ databases">
        <authorList>
            <person name="Chen Y."/>
            <person name="Shah S."/>
            <person name="Dougan E. K."/>
            <person name="Thang M."/>
            <person name="Chan C."/>
        </authorList>
    </citation>
    <scope>NUCLEOTIDE SEQUENCE [LARGE SCALE GENOMIC DNA]</scope>
</reference>
<evidence type="ECO:0000313" key="1">
    <source>
        <dbReference type="EMBL" id="CAK0892061.1"/>
    </source>
</evidence>
<evidence type="ECO:0000313" key="2">
    <source>
        <dbReference type="Proteomes" id="UP001189429"/>
    </source>
</evidence>
<feature type="non-terminal residue" evidence="1">
    <location>
        <position position="1"/>
    </location>
</feature>
<sequence>VTQCRRALGQHRRLYASDESNVLVAAAKDALARAEAAVRAELAPDDLPRSAKDNLVVKLAQAELHETQIKDLNAKLTKAKTRHQVVSSQGTSIRAEAAQAQAAVAAAAAALAQPVETAQAAEAASAIAHLQHILAQAQLAIQSGNSKESVGAQLLDSLAGQLPQTQSSRPTQQPIQ</sequence>
<name>A0ABN9WYN3_9DINO</name>
<keyword evidence="2" id="KW-1185">Reference proteome</keyword>
<accession>A0ABN9WYN3</accession>
<proteinExistence type="predicted"/>